<protein>
    <submittedName>
        <fullName evidence="2">Calcineurin-like phosphoesterase</fullName>
    </submittedName>
</protein>
<dbReference type="AlphaFoldDB" id="A0A0G3EGN0"/>
<proteinExistence type="predicted"/>
<evidence type="ECO:0000313" key="3">
    <source>
        <dbReference type="Proteomes" id="UP000035268"/>
    </source>
</evidence>
<reference evidence="2 3" key="2">
    <citation type="journal article" date="2016" name="ISME J.">
        <title>Characterization of the first cultured representative of Verrucomicrobia subdivision 5 indicates the proposal of a novel phylum.</title>
        <authorList>
            <person name="Spring S."/>
            <person name="Bunk B."/>
            <person name="Sproer C."/>
            <person name="Schumann P."/>
            <person name="Rohde M."/>
            <person name="Tindall B.J."/>
            <person name="Klenk H.P."/>
        </authorList>
    </citation>
    <scope>NUCLEOTIDE SEQUENCE [LARGE SCALE GENOMIC DNA]</scope>
    <source>
        <strain evidence="2 3">L21-Fru-AB</strain>
    </source>
</reference>
<dbReference type="RefSeq" id="WP_052881897.1">
    <property type="nucleotide sequence ID" value="NZ_CP010904.1"/>
</dbReference>
<evidence type="ECO:0000259" key="1">
    <source>
        <dbReference type="Pfam" id="PF00149"/>
    </source>
</evidence>
<feature type="domain" description="Calcineurin-like phosphoesterase" evidence="1">
    <location>
        <begin position="97"/>
        <end position="303"/>
    </location>
</feature>
<keyword evidence="3" id="KW-1185">Reference proteome</keyword>
<sequence length="304" mass="33989">MRVDRLCTGEVEWGTEPDALDRRAVATWGGLIQWDERCLQIPVEFDRPLRPGSTIYYRFGAQELFYPDRFPDRRRGVSGWTDVRTLRIPDPDRPSVRAVVVNDTHEQGRTLKALAGRVRELSPDLLIWNGDTTTDFHSYKDVAEILLGPGRRPGTAHGGGWASERPLLFVVGNHEFRGVRAGDVLSTLSAGPVPGLPYNFVSRDGPLALVGMNTGEDRADSSFAGMQGLGAFDRERERQADWLADVADTPEVRDAPFKILLCHIPLRLRDTDRKWPSSRHAASLWMPTLEKAGFDLLVSGHTHD</sequence>
<dbReference type="Gene3D" id="3.60.21.10">
    <property type="match status" value="1"/>
</dbReference>
<accession>A0A0G3EGN0</accession>
<dbReference type="InterPro" id="IPR029052">
    <property type="entry name" value="Metallo-depent_PP-like"/>
</dbReference>
<dbReference type="KEGG" id="vbl:L21SP4_01329"/>
<organism evidence="2 3">
    <name type="scientific">Kiritimatiella glycovorans</name>
    <dbReference type="NCBI Taxonomy" id="1307763"/>
    <lineage>
        <taxon>Bacteria</taxon>
        <taxon>Pseudomonadati</taxon>
        <taxon>Kiritimatiellota</taxon>
        <taxon>Kiritimatiellia</taxon>
        <taxon>Kiritimatiellales</taxon>
        <taxon>Kiritimatiellaceae</taxon>
        <taxon>Kiritimatiella</taxon>
    </lineage>
</organism>
<dbReference type="GO" id="GO:0016787">
    <property type="term" value="F:hydrolase activity"/>
    <property type="evidence" value="ECO:0007669"/>
    <property type="project" value="InterPro"/>
</dbReference>
<dbReference type="STRING" id="1307763.L21SP4_01329"/>
<reference evidence="3" key="1">
    <citation type="submission" date="2015-02" db="EMBL/GenBank/DDBJ databases">
        <title>Description and complete genome sequence of the first cultured representative of the subdivision 5 of the Verrucomicrobia phylum.</title>
        <authorList>
            <person name="Spring S."/>
            <person name="Bunk B."/>
            <person name="Sproer C."/>
            <person name="Klenk H.-P."/>
        </authorList>
    </citation>
    <scope>NUCLEOTIDE SEQUENCE [LARGE SCALE GENOMIC DNA]</scope>
    <source>
        <strain evidence="3">L21-Fru-AB</strain>
    </source>
</reference>
<dbReference type="Proteomes" id="UP000035268">
    <property type="component" value="Chromosome"/>
</dbReference>
<dbReference type="Pfam" id="PF00149">
    <property type="entry name" value="Metallophos"/>
    <property type="match status" value="1"/>
</dbReference>
<name>A0A0G3EGN0_9BACT</name>
<gene>
    <name evidence="2" type="ORF">L21SP4_01329</name>
</gene>
<dbReference type="InterPro" id="IPR004843">
    <property type="entry name" value="Calcineurin-like_PHP"/>
</dbReference>
<dbReference type="EMBL" id="CP010904">
    <property type="protein sequence ID" value="AKJ64577.1"/>
    <property type="molecule type" value="Genomic_DNA"/>
</dbReference>
<dbReference type="SUPFAM" id="SSF56300">
    <property type="entry name" value="Metallo-dependent phosphatases"/>
    <property type="match status" value="1"/>
</dbReference>
<evidence type="ECO:0000313" key="2">
    <source>
        <dbReference type="EMBL" id="AKJ64577.1"/>
    </source>
</evidence>